<evidence type="ECO:0000256" key="1">
    <source>
        <dbReference type="SAM" id="MobiDB-lite"/>
    </source>
</evidence>
<accession>A0AB38A576</accession>
<evidence type="ECO:0000313" key="3">
    <source>
        <dbReference type="Proteomes" id="UP000183687"/>
    </source>
</evidence>
<proteinExistence type="predicted"/>
<feature type="compositionally biased region" description="Polar residues" evidence="1">
    <location>
        <begin position="186"/>
        <end position="205"/>
    </location>
</feature>
<feature type="region of interest" description="Disordered" evidence="1">
    <location>
        <begin position="165"/>
        <end position="236"/>
    </location>
</feature>
<dbReference type="EMBL" id="FNSH01000001">
    <property type="protein sequence ID" value="SEB48107.1"/>
    <property type="molecule type" value="Genomic_DNA"/>
</dbReference>
<dbReference type="RefSeq" id="WP_002563462.1">
    <property type="nucleotide sequence ID" value="NZ_CALJSN010000006.1"/>
</dbReference>
<reference evidence="2 3" key="1">
    <citation type="submission" date="2016-10" db="EMBL/GenBank/DDBJ databases">
        <authorList>
            <person name="Varghese N."/>
            <person name="Submissions S."/>
        </authorList>
    </citation>
    <scope>NUCLEOTIDE SEQUENCE [LARGE SCALE GENOMIC DNA]</scope>
    <source>
        <strain evidence="2 3">DSM 20586</strain>
    </source>
</reference>
<sequence>MFDAMSPMEIAGIVLIVAGIWAAIELALTLRSSRKSLAELTHTVTDTVAEVKPVVQKLDGVVDELQQSSKQLEPLLEKTSVAVDAVTVDLIRVDDILSDVSTVTSTGANLSSAVSKVTASAADGVAGIVGKITSSASKTVGAKLGLSVSEATAALQDAASSMEGQAHSKAAGAGTGANADTNGTGSETYSSKDQGAQDTAQQNAAPSHKSAKPTYFTYPDSATGTARAQSSATDKE</sequence>
<comment type="caution">
    <text evidence="2">The sequence shown here is derived from an EMBL/GenBank/DDBJ whole genome shotgun (WGS) entry which is preliminary data.</text>
</comment>
<organism evidence="2 3">
    <name type="scientific">Atopobium minutum</name>
    <dbReference type="NCBI Taxonomy" id="1381"/>
    <lineage>
        <taxon>Bacteria</taxon>
        <taxon>Bacillati</taxon>
        <taxon>Actinomycetota</taxon>
        <taxon>Coriobacteriia</taxon>
        <taxon>Coriobacteriales</taxon>
        <taxon>Atopobiaceae</taxon>
        <taxon>Atopobium</taxon>
    </lineage>
</organism>
<name>A0AB38A576_9ACTN</name>
<evidence type="ECO:0000313" key="2">
    <source>
        <dbReference type="EMBL" id="SEB48107.1"/>
    </source>
</evidence>
<dbReference type="AlphaFoldDB" id="A0AB38A576"/>
<feature type="compositionally biased region" description="Polar residues" evidence="1">
    <location>
        <begin position="220"/>
        <end position="236"/>
    </location>
</feature>
<dbReference type="Proteomes" id="UP000183687">
    <property type="component" value="Unassembled WGS sequence"/>
</dbReference>
<gene>
    <name evidence="2" type="ORF">SAMN04489746_0359</name>
</gene>
<feature type="compositionally biased region" description="Low complexity" evidence="1">
    <location>
        <begin position="170"/>
        <end position="185"/>
    </location>
</feature>
<protein>
    <recommendedName>
        <fullName evidence="4">DUF948 domain-containing protein</fullName>
    </recommendedName>
</protein>
<evidence type="ECO:0008006" key="4">
    <source>
        <dbReference type="Google" id="ProtNLM"/>
    </source>
</evidence>